<dbReference type="PANTHER" id="PTHR45663:SF11">
    <property type="entry name" value="GEO12009P1"/>
    <property type="match status" value="1"/>
</dbReference>
<dbReference type="InterPro" id="IPR013766">
    <property type="entry name" value="Thioredoxin_domain"/>
</dbReference>
<evidence type="ECO:0000256" key="7">
    <source>
        <dbReference type="PIRNR" id="PIRNR000077"/>
    </source>
</evidence>
<gene>
    <name evidence="11" type="ORF">KTH89_07745</name>
</gene>
<dbReference type="Gene3D" id="3.40.30.10">
    <property type="entry name" value="Glutaredoxin"/>
    <property type="match status" value="1"/>
</dbReference>
<evidence type="ECO:0000256" key="5">
    <source>
        <dbReference type="ARBA" id="ARBA00023157"/>
    </source>
</evidence>
<dbReference type="GO" id="GO:0005737">
    <property type="term" value="C:cytoplasm"/>
    <property type="evidence" value="ECO:0007669"/>
    <property type="project" value="TreeGrafter"/>
</dbReference>
<evidence type="ECO:0000313" key="11">
    <source>
        <dbReference type="EMBL" id="MBU9736425.1"/>
    </source>
</evidence>
<keyword evidence="6 9" id="KW-0676">Redox-active center</keyword>
<evidence type="ECO:0000256" key="6">
    <source>
        <dbReference type="ARBA" id="ARBA00023284"/>
    </source>
</evidence>
<feature type="active site" description="Nucleophile" evidence="8">
    <location>
        <position position="31"/>
    </location>
</feature>
<feature type="site" description="Deprotonates C-terminal active site Cys" evidence="8">
    <location>
        <position position="22"/>
    </location>
</feature>
<keyword evidence="3" id="KW-0813">Transport</keyword>
<keyword evidence="5 9" id="KW-1015">Disulfide bond</keyword>
<accession>A0A949NHN3</accession>
<dbReference type="PROSITE" id="PS51352">
    <property type="entry name" value="THIOREDOXIN_2"/>
    <property type="match status" value="1"/>
</dbReference>
<comment type="caution">
    <text evidence="11">The sequence shown here is derived from an EMBL/GenBank/DDBJ whole genome shotgun (WGS) entry which is preliminary data.</text>
</comment>
<evidence type="ECO:0000256" key="8">
    <source>
        <dbReference type="PIRSR" id="PIRSR000077-1"/>
    </source>
</evidence>
<sequence length="103" mass="11532">MLKEVSSAEFKETVNDGLVLADFFSTTCGPCKMLSFVLNDVEKEFGDDLKILKVDFDQNKDLTAEYGVTGYPTLILLKEGSEVARMQGLQQKPAIIKMIQEHK</sequence>
<keyword evidence="12" id="KW-1185">Reference proteome</keyword>
<feature type="site" description="Contributes to redox potential value" evidence="8">
    <location>
        <position position="30"/>
    </location>
</feature>
<dbReference type="RefSeq" id="WP_158347191.1">
    <property type="nucleotide sequence ID" value="NZ_JAHQCW010000009.1"/>
</dbReference>
<organism evidence="11 12">
    <name type="scientific">Diplocloster agilis</name>
    <dbReference type="NCBI Taxonomy" id="2850323"/>
    <lineage>
        <taxon>Bacteria</taxon>
        <taxon>Bacillati</taxon>
        <taxon>Bacillota</taxon>
        <taxon>Clostridia</taxon>
        <taxon>Lachnospirales</taxon>
        <taxon>Lachnospiraceae</taxon>
        <taxon>Diplocloster</taxon>
    </lineage>
</organism>
<dbReference type="SUPFAM" id="SSF52833">
    <property type="entry name" value="Thioredoxin-like"/>
    <property type="match status" value="1"/>
</dbReference>
<protein>
    <recommendedName>
        <fullName evidence="2 7">Thioredoxin</fullName>
    </recommendedName>
</protein>
<dbReference type="InterPro" id="IPR017937">
    <property type="entry name" value="Thioredoxin_CS"/>
</dbReference>
<dbReference type="EMBL" id="JAHQCW010000009">
    <property type="protein sequence ID" value="MBU9736425.1"/>
    <property type="molecule type" value="Genomic_DNA"/>
</dbReference>
<evidence type="ECO:0000256" key="1">
    <source>
        <dbReference type="ARBA" id="ARBA00008987"/>
    </source>
</evidence>
<evidence type="ECO:0000256" key="2">
    <source>
        <dbReference type="ARBA" id="ARBA00020570"/>
    </source>
</evidence>
<dbReference type="CDD" id="cd02947">
    <property type="entry name" value="TRX_family"/>
    <property type="match status" value="1"/>
</dbReference>
<dbReference type="PIRSF" id="PIRSF000077">
    <property type="entry name" value="Thioredoxin"/>
    <property type="match status" value="1"/>
</dbReference>
<evidence type="ECO:0000256" key="4">
    <source>
        <dbReference type="ARBA" id="ARBA00022982"/>
    </source>
</evidence>
<feature type="site" description="Contributes to redox potential value" evidence="8">
    <location>
        <position position="29"/>
    </location>
</feature>
<feature type="active site" description="Nucleophile" evidence="8">
    <location>
        <position position="28"/>
    </location>
</feature>
<dbReference type="PANTHER" id="PTHR45663">
    <property type="entry name" value="GEO12009P1"/>
    <property type="match status" value="1"/>
</dbReference>
<dbReference type="PROSITE" id="PS00194">
    <property type="entry name" value="THIOREDOXIN_1"/>
    <property type="match status" value="1"/>
</dbReference>
<dbReference type="Pfam" id="PF00085">
    <property type="entry name" value="Thioredoxin"/>
    <property type="match status" value="1"/>
</dbReference>
<dbReference type="AlphaFoldDB" id="A0A949NHN3"/>
<name>A0A949NHN3_9FIRM</name>
<evidence type="ECO:0000259" key="10">
    <source>
        <dbReference type="PROSITE" id="PS51352"/>
    </source>
</evidence>
<comment type="similarity">
    <text evidence="1 7">Belongs to the thioredoxin family.</text>
</comment>
<proteinExistence type="inferred from homology"/>
<feature type="disulfide bond" description="Redox-active" evidence="9">
    <location>
        <begin position="28"/>
        <end position="31"/>
    </location>
</feature>
<dbReference type="InterPro" id="IPR005746">
    <property type="entry name" value="Thioredoxin"/>
</dbReference>
<keyword evidence="4" id="KW-0249">Electron transport</keyword>
<dbReference type="GO" id="GO:0015035">
    <property type="term" value="F:protein-disulfide reductase activity"/>
    <property type="evidence" value="ECO:0007669"/>
    <property type="project" value="InterPro"/>
</dbReference>
<dbReference type="Proteomes" id="UP000712157">
    <property type="component" value="Unassembled WGS sequence"/>
</dbReference>
<feature type="domain" description="Thioredoxin" evidence="10">
    <location>
        <begin position="1"/>
        <end position="103"/>
    </location>
</feature>
<evidence type="ECO:0000256" key="9">
    <source>
        <dbReference type="PIRSR" id="PIRSR000077-4"/>
    </source>
</evidence>
<reference evidence="11" key="1">
    <citation type="submission" date="2021-06" db="EMBL/GenBank/DDBJ databases">
        <title>Description of novel taxa of the family Lachnospiraceae.</title>
        <authorList>
            <person name="Chaplin A.V."/>
            <person name="Sokolova S.R."/>
            <person name="Pikina A.P."/>
            <person name="Korzhanova M."/>
            <person name="Belova V."/>
            <person name="Korostin D."/>
            <person name="Efimov B.A."/>
        </authorList>
    </citation>
    <scope>NUCLEOTIDE SEQUENCE</scope>
    <source>
        <strain evidence="11">ASD5720</strain>
    </source>
</reference>
<evidence type="ECO:0000256" key="3">
    <source>
        <dbReference type="ARBA" id="ARBA00022448"/>
    </source>
</evidence>
<evidence type="ECO:0000313" key="12">
    <source>
        <dbReference type="Proteomes" id="UP000712157"/>
    </source>
</evidence>
<dbReference type="InterPro" id="IPR036249">
    <property type="entry name" value="Thioredoxin-like_sf"/>
</dbReference>